<geneLocation type="plasmid" evidence="1">
    <name>pJCM18565</name>
</geneLocation>
<sequence>MDDLLANIISFYLDSRDFNGLPIYEPDKIDVDAASELVRQGLVQVVSDEDYMNPHIRPWPSGRSIEDQVDSLQRIKNNEYMVCLYPTAVAMKDYDFSDRYKDRPYHRRMAEGKGALELAFFRYDVLEPYRNDPRFVFRFNDYGVDIWLNDDLYIDESEPEADKTAIDHVGFAYDLSKFDKDDPDSEIRRLVCAFYVDLCKLNSAHQLRWSTYEVEPGPDVAPHHIWWGSQMGHWPDGMGPFERFFFELKTLNKLFADAHRVDLVSTVDRPDGLGWILRPSQSEFDSFVHQLDKLLSDNLRHKAFDELGIDRRNDADELIGSLNRLDLTLERFGVSESARSEVLEPLRNVRRLRQKPAHALRENVTNATFVHHQASLLRDVTTSVELLRRFWQTHPANAGWKEPEHATEDARSYWL</sequence>
<reference evidence="1 2" key="1">
    <citation type="journal article" date="2019" name="Emerg. Microbes Infect.">
        <title>Comprehensive subspecies identification of 175 nontuberculous mycobacteria species based on 7547 genomic profiles.</title>
        <authorList>
            <person name="Matsumoto Y."/>
            <person name="Kinjo T."/>
            <person name="Motooka D."/>
            <person name="Nabeya D."/>
            <person name="Jung N."/>
            <person name="Uechi K."/>
            <person name="Horii T."/>
            <person name="Iida T."/>
            <person name="Fujita J."/>
            <person name="Nakamura S."/>
        </authorList>
    </citation>
    <scope>NUCLEOTIDE SEQUENCE [LARGE SCALE GENOMIC DNA]</scope>
    <source>
        <strain evidence="1 2">JCM 18565</strain>
    </source>
</reference>
<comment type="caution">
    <text evidence="1">The sequence shown here is derived from an EMBL/GenBank/DDBJ whole genome shotgun (WGS) entry which is preliminary data.</text>
</comment>
<protein>
    <submittedName>
        <fullName evidence="1">ATPase AAA</fullName>
    </submittedName>
</protein>
<evidence type="ECO:0000313" key="1">
    <source>
        <dbReference type="EMBL" id="GFG83074.1"/>
    </source>
</evidence>
<accession>A0ABQ1CF61</accession>
<gene>
    <name evidence="1" type="ORF">MPRG_63500</name>
</gene>
<evidence type="ECO:0000313" key="2">
    <source>
        <dbReference type="Proteomes" id="UP000465240"/>
    </source>
</evidence>
<organism evidence="1 2">
    <name type="scientific">Mycobacterium paragordonae</name>
    <dbReference type="NCBI Taxonomy" id="1389713"/>
    <lineage>
        <taxon>Bacteria</taxon>
        <taxon>Bacillati</taxon>
        <taxon>Actinomycetota</taxon>
        <taxon>Actinomycetes</taxon>
        <taxon>Mycobacteriales</taxon>
        <taxon>Mycobacteriaceae</taxon>
        <taxon>Mycobacterium</taxon>
    </lineage>
</organism>
<proteinExistence type="predicted"/>
<name>A0ABQ1CF61_9MYCO</name>
<dbReference type="RefSeq" id="WP_120795105.1">
    <property type="nucleotide sequence ID" value="NZ_BLKX01000002.1"/>
</dbReference>
<keyword evidence="1" id="KW-0614">Plasmid</keyword>
<keyword evidence="2" id="KW-1185">Reference proteome</keyword>
<dbReference type="EMBL" id="BLKX01000002">
    <property type="protein sequence ID" value="GFG83074.1"/>
    <property type="molecule type" value="Genomic_DNA"/>
</dbReference>
<dbReference type="Proteomes" id="UP000465240">
    <property type="component" value="Unassembled WGS sequence"/>
</dbReference>